<organism evidence="1 2">
    <name type="scientific">Medicago truncatula</name>
    <name type="common">Barrel medic</name>
    <name type="synonym">Medicago tribuloides</name>
    <dbReference type="NCBI Taxonomy" id="3880"/>
    <lineage>
        <taxon>Eukaryota</taxon>
        <taxon>Viridiplantae</taxon>
        <taxon>Streptophyta</taxon>
        <taxon>Embryophyta</taxon>
        <taxon>Tracheophyta</taxon>
        <taxon>Spermatophyta</taxon>
        <taxon>Magnoliopsida</taxon>
        <taxon>eudicotyledons</taxon>
        <taxon>Gunneridae</taxon>
        <taxon>Pentapetalae</taxon>
        <taxon>rosids</taxon>
        <taxon>fabids</taxon>
        <taxon>Fabales</taxon>
        <taxon>Fabaceae</taxon>
        <taxon>Papilionoideae</taxon>
        <taxon>50 kb inversion clade</taxon>
        <taxon>NPAAA clade</taxon>
        <taxon>Hologalegina</taxon>
        <taxon>IRL clade</taxon>
        <taxon>Trifolieae</taxon>
        <taxon>Medicago</taxon>
    </lineage>
</organism>
<evidence type="ECO:0000313" key="1">
    <source>
        <dbReference type="EMBL" id="RHN79372.1"/>
    </source>
</evidence>
<proteinExistence type="predicted"/>
<dbReference type="EMBL" id="PSQE01000001">
    <property type="protein sequence ID" value="RHN79372.1"/>
    <property type="molecule type" value="Genomic_DNA"/>
</dbReference>
<dbReference type="Gramene" id="rna3155">
    <property type="protein sequence ID" value="RHN79372.1"/>
    <property type="gene ID" value="gene3155"/>
</dbReference>
<dbReference type="AlphaFoldDB" id="A0A396JPM2"/>
<name>A0A396JPM2_MEDTR</name>
<evidence type="ECO:0000313" key="2">
    <source>
        <dbReference type="Proteomes" id="UP000265566"/>
    </source>
</evidence>
<accession>A0A396JPM2</accession>
<protein>
    <submittedName>
        <fullName evidence="1">Uncharacterized protein</fullName>
    </submittedName>
</protein>
<gene>
    <name evidence="1" type="ORF">MtrunA17_Chr1g0176631</name>
</gene>
<reference evidence="2" key="1">
    <citation type="journal article" date="2018" name="Nat. Plants">
        <title>Whole-genome landscape of Medicago truncatula symbiotic genes.</title>
        <authorList>
            <person name="Pecrix Y."/>
            <person name="Staton S.E."/>
            <person name="Sallet E."/>
            <person name="Lelandais-Briere C."/>
            <person name="Moreau S."/>
            <person name="Carrere S."/>
            <person name="Blein T."/>
            <person name="Jardinaud M.F."/>
            <person name="Latrasse D."/>
            <person name="Zouine M."/>
            <person name="Zahm M."/>
            <person name="Kreplak J."/>
            <person name="Mayjonade B."/>
            <person name="Satge C."/>
            <person name="Perez M."/>
            <person name="Cauet S."/>
            <person name="Marande W."/>
            <person name="Chantry-Darmon C."/>
            <person name="Lopez-Roques C."/>
            <person name="Bouchez O."/>
            <person name="Berard A."/>
            <person name="Debelle F."/>
            <person name="Munos S."/>
            <person name="Bendahmane A."/>
            <person name="Berges H."/>
            <person name="Niebel A."/>
            <person name="Buitink J."/>
            <person name="Frugier F."/>
            <person name="Benhamed M."/>
            <person name="Crespi M."/>
            <person name="Gouzy J."/>
            <person name="Gamas P."/>
        </authorList>
    </citation>
    <scope>NUCLEOTIDE SEQUENCE [LARGE SCALE GENOMIC DNA]</scope>
    <source>
        <strain evidence="2">cv. Jemalong A17</strain>
    </source>
</reference>
<sequence length="81" mass="9094">MSQSGKNGCYEHETLLQILFGSFRHHFGEGLLCSSKAVLQITDSNLYLFFININTRPHICNIISFANILPQNLHAMSKVGI</sequence>
<comment type="caution">
    <text evidence="1">The sequence shown here is derived from an EMBL/GenBank/DDBJ whole genome shotgun (WGS) entry which is preliminary data.</text>
</comment>
<dbReference type="Proteomes" id="UP000265566">
    <property type="component" value="Chromosome 1"/>
</dbReference>